<evidence type="ECO:0000256" key="1">
    <source>
        <dbReference type="ARBA" id="ARBA00001576"/>
    </source>
</evidence>
<feature type="compositionally biased region" description="Acidic residues" evidence="4">
    <location>
        <begin position="911"/>
        <end position="920"/>
    </location>
</feature>
<dbReference type="FunCoup" id="K1WJN4">
    <property type="interactions" value="34"/>
</dbReference>
<reference evidence="6 7" key="1">
    <citation type="journal article" date="2012" name="Eukaryot. Cell">
        <title>Genome sequence of the Trichosporon asahii environmental strain CBS 8904.</title>
        <authorList>
            <person name="Yang R.Y."/>
            <person name="Li H.T."/>
            <person name="Zhu H."/>
            <person name="Zhou G.P."/>
            <person name="Wang M."/>
            <person name="Wang L."/>
        </authorList>
    </citation>
    <scope>NUCLEOTIDE SEQUENCE [LARGE SCALE GENOMIC DNA]</scope>
    <source>
        <strain evidence="6 7">CBS 8904</strain>
    </source>
</reference>
<dbReference type="InterPro" id="IPR012341">
    <property type="entry name" value="6hp_glycosidase-like_sf"/>
</dbReference>
<dbReference type="PANTHER" id="PTHR23403">
    <property type="entry name" value="TREHALASE"/>
    <property type="match status" value="1"/>
</dbReference>
<evidence type="ECO:0000256" key="4">
    <source>
        <dbReference type="SAM" id="MobiDB-lite"/>
    </source>
</evidence>
<dbReference type="InterPro" id="IPR011120">
    <property type="entry name" value="Trehalase_Ca-bd"/>
</dbReference>
<proteinExistence type="inferred from homology"/>
<protein>
    <recommendedName>
        <fullName evidence="3">Trehalase</fullName>
        <ecNumber evidence="3">3.2.1.28</ecNumber>
    </recommendedName>
    <alternativeName>
        <fullName evidence="3">Alpha-trehalose glucohydrolase</fullName>
    </alternativeName>
</protein>
<keyword evidence="3" id="KW-0326">Glycosidase</keyword>
<comment type="catalytic activity">
    <reaction evidence="1 3">
        <text>alpha,alpha-trehalose + H2O = alpha-D-glucose + beta-D-glucose</text>
        <dbReference type="Rhea" id="RHEA:32675"/>
        <dbReference type="ChEBI" id="CHEBI:15377"/>
        <dbReference type="ChEBI" id="CHEBI:15903"/>
        <dbReference type="ChEBI" id="CHEBI:16551"/>
        <dbReference type="ChEBI" id="CHEBI:17925"/>
        <dbReference type="EC" id="3.2.1.28"/>
    </reaction>
</comment>
<gene>
    <name evidence="6" type="ORF">A1Q2_04160</name>
</gene>
<dbReference type="OrthoDB" id="3542292at2759"/>
<dbReference type="EC" id="3.2.1.28" evidence="3"/>
<keyword evidence="7" id="KW-1185">Reference proteome</keyword>
<dbReference type="PRINTS" id="PR00744">
    <property type="entry name" value="GLHYDRLASE37"/>
</dbReference>
<dbReference type="HOGENOM" id="CLU_006451_1_2_1"/>
<dbReference type="GO" id="GO:0005993">
    <property type="term" value="P:trehalose catabolic process"/>
    <property type="evidence" value="ECO:0007669"/>
    <property type="project" value="InterPro"/>
</dbReference>
<dbReference type="Pfam" id="PF01204">
    <property type="entry name" value="Trehalase"/>
    <property type="match status" value="1"/>
</dbReference>
<keyword evidence="3" id="KW-0378">Hydrolase</keyword>
<dbReference type="GO" id="GO:0004555">
    <property type="term" value="F:alpha,alpha-trehalase activity"/>
    <property type="evidence" value="ECO:0007669"/>
    <property type="project" value="UniProtKB-EC"/>
</dbReference>
<dbReference type="InterPro" id="IPR001661">
    <property type="entry name" value="Glyco_hydro_37"/>
</dbReference>
<dbReference type="OMA" id="WLFMMTK"/>
<dbReference type="AlphaFoldDB" id="K1WJN4"/>
<evidence type="ECO:0000313" key="7">
    <source>
        <dbReference type="Proteomes" id="UP000006757"/>
    </source>
</evidence>
<evidence type="ECO:0000256" key="2">
    <source>
        <dbReference type="ARBA" id="ARBA00005615"/>
    </source>
</evidence>
<dbReference type="GO" id="GO:0005509">
    <property type="term" value="F:calcium ion binding"/>
    <property type="evidence" value="ECO:0007669"/>
    <property type="project" value="InterPro"/>
</dbReference>
<dbReference type="Pfam" id="PF07492">
    <property type="entry name" value="Trehalase_Ca-bi"/>
    <property type="match status" value="1"/>
</dbReference>
<dbReference type="SUPFAM" id="SSF48208">
    <property type="entry name" value="Six-hairpin glycosidases"/>
    <property type="match status" value="1"/>
</dbReference>
<dbReference type="Gene3D" id="1.50.10.10">
    <property type="match status" value="1"/>
</dbReference>
<dbReference type="EMBL" id="AMBO01000313">
    <property type="protein sequence ID" value="EKD01599.1"/>
    <property type="molecule type" value="Genomic_DNA"/>
</dbReference>
<dbReference type="Proteomes" id="UP000006757">
    <property type="component" value="Unassembled WGS sequence"/>
</dbReference>
<comment type="caution">
    <text evidence="6">The sequence shown here is derived from an EMBL/GenBank/DDBJ whole genome shotgun (WGS) entry which is preliminary data.</text>
</comment>
<accession>K1WJN4</accession>
<sequence>MAAPTAEVNRTPGVVYIDSDIASPTGNGGGDAPPVRAVNAEAAEYYGGQPVHSRARTLSTPLTMDGEVIPRSRRLSHDEVGSTPRRFLVDVEETMRIVLAQEDTDNNCQISIFDSGPKVISLGTASSNAYRKWDVRGNYMLSNLLQELALARDYGRRFIVLDEARLAENPLDRLLRMIKHSYWNTLTRRMDAQGIEIACNDPKNRSRHNTARLYVPHGETEMLEYYEQIAKERPHLKLKVIQLPKECDDPEYVKSLNEKPGILALAMKKGTDGKLEALPFAVPGARFNEMYNWDSVSCIQVLQADAQYFMALALLVDGRLDLAKSIVDHYAFQIKHYNKVLNGNRTYYLCRSQPCFVTDLALQVFNQLDRTKPEENKEWLRGAISAAIKEYHRYWMQEPSLDVETGLSRYRPKGSGIPPETEATHFTHILEPYAAKHRMSINDFIEHYNDGTLKEPELDDYFQHDRGVRESGHDTSYRLEKKCADLATVDLNSLLYKYEIDIASAIECVFGDEFVLEEEFELSPWPITHENFEAGAPRVKSTDKPMKSAEWFERARARKERMDEYLWNEGRGMYFDYNTKKERQTNYECATTLWPLWAGCASEDQALKLVHQGLPKIEVAGGVVGGTEESRGPISLDRPNRQWDFPYLWAPHQIMAWVGLERYGFMTEASRLAYRWLYMVVLTYCEKGGVVVEKYDGVGLSHLVDAEYGNQGVGFKYLSREGFGWTNSSVSIGVQFLTTGMRRAVSNLTSPWEYFDLPVPDEPAIRSREDRAKYEADAERNKERPRRSSGVFTKTFEQAVQDLKSMKIAHCQGQAPENRNAVNARRAKAANVVFGEFVKVDRPSTYDSLGGFEASANRSETVTHTVTGLRRSLLGSPGGQAGRSKVSHTSAKRNPAVLQDLEENEGLKQDEAEEEYDDDTEKSSVGFELSLLPFRRRRGD</sequence>
<comment type="similarity">
    <text evidence="2 3">Belongs to the glycosyl hydrolase 37 family.</text>
</comment>
<evidence type="ECO:0000313" key="6">
    <source>
        <dbReference type="EMBL" id="EKD01599.1"/>
    </source>
</evidence>
<dbReference type="InterPro" id="IPR008928">
    <property type="entry name" value="6-hairpin_glycosidase_sf"/>
</dbReference>
<dbReference type="GO" id="GO:0005737">
    <property type="term" value="C:cytoplasm"/>
    <property type="evidence" value="ECO:0007669"/>
    <property type="project" value="InterPro"/>
</dbReference>
<name>K1WJN4_TRIAC</name>
<dbReference type="STRING" id="1220162.K1WJN4"/>
<feature type="domain" description="Neutral trehalase Ca2+ binding" evidence="5">
    <location>
        <begin position="95"/>
        <end position="124"/>
    </location>
</feature>
<evidence type="ECO:0000256" key="3">
    <source>
        <dbReference type="RuleBase" id="RU361180"/>
    </source>
</evidence>
<feature type="compositionally biased region" description="Basic and acidic residues" evidence="4">
    <location>
        <begin position="766"/>
        <end position="782"/>
    </location>
</feature>
<feature type="region of interest" description="Disordered" evidence="4">
    <location>
        <begin position="871"/>
        <end position="925"/>
    </location>
</feature>
<dbReference type="InParanoid" id="K1WJN4"/>
<evidence type="ECO:0000259" key="5">
    <source>
        <dbReference type="Pfam" id="PF07492"/>
    </source>
</evidence>
<dbReference type="eggNOG" id="KOG0602">
    <property type="taxonomic scope" value="Eukaryota"/>
</dbReference>
<dbReference type="PANTHER" id="PTHR23403:SF6">
    <property type="entry name" value="CYTOSOLIC NEUTRAL TREHALASE-RELATED"/>
    <property type="match status" value="1"/>
</dbReference>
<organism evidence="6 7">
    <name type="scientific">Trichosporon asahii var. asahii (strain CBS 8904)</name>
    <name type="common">Yeast</name>
    <dbReference type="NCBI Taxonomy" id="1220162"/>
    <lineage>
        <taxon>Eukaryota</taxon>
        <taxon>Fungi</taxon>
        <taxon>Dikarya</taxon>
        <taxon>Basidiomycota</taxon>
        <taxon>Agaricomycotina</taxon>
        <taxon>Tremellomycetes</taxon>
        <taxon>Trichosporonales</taxon>
        <taxon>Trichosporonaceae</taxon>
        <taxon>Trichosporon</taxon>
    </lineage>
</organism>
<feature type="region of interest" description="Disordered" evidence="4">
    <location>
        <begin position="766"/>
        <end position="790"/>
    </location>
</feature>